<comment type="subcellular location">
    <subcellularLocation>
        <location evidence="1">Membrane</location>
        <topology evidence="1">Multi-pass membrane protein</topology>
    </subcellularLocation>
</comment>
<dbReference type="Pfam" id="PF06271">
    <property type="entry name" value="RDD"/>
    <property type="match status" value="1"/>
</dbReference>
<evidence type="ECO:0000256" key="1">
    <source>
        <dbReference type="ARBA" id="ARBA00004141"/>
    </source>
</evidence>
<dbReference type="HOGENOM" id="CLU_1708072_0_0_6"/>
<reference evidence="7 8" key="1">
    <citation type="journal article" date="2011" name="PLoS Pathog.">
        <title>Dynamic evolution of pathogenicity revealed by sequencing and comparative genomics of 19 Pseudomonas syringae isolates.</title>
        <authorList>
            <person name="Baltrus D.A."/>
            <person name="Nishimura M.T."/>
            <person name="Romanchuk A."/>
            <person name="Chang J.H."/>
            <person name="Mukhtar M.S."/>
            <person name="Cherkis K."/>
            <person name="Roach J."/>
            <person name="Grant S.R."/>
            <person name="Jones C.D."/>
            <person name="Dangl J.L."/>
        </authorList>
    </citation>
    <scope>NUCLEOTIDE SEQUENCE [LARGE SCALE GENOMIC DNA]</scope>
    <source>
        <strain evidence="8">M301072PT</strain>
    </source>
</reference>
<dbReference type="EMBL" id="AEAH01000615">
    <property type="protein sequence ID" value="EGH29847.1"/>
    <property type="molecule type" value="Genomic_DNA"/>
</dbReference>
<feature type="transmembrane region" description="Helical" evidence="5">
    <location>
        <begin position="31"/>
        <end position="52"/>
    </location>
</feature>
<gene>
    <name evidence="7" type="ORF">PSYJA_13100</name>
</gene>
<evidence type="ECO:0000256" key="2">
    <source>
        <dbReference type="ARBA" id="ARBA00022692"/>
    </source>
</evidence>
<protein>
    <submittedName>
        <fullName evidence="7">RDD domain-containing protein</fullName>
    </submittedName>
</protein>
<proteinExistence type="predicted"/>
<comment type="caution">
    <text evidence="7">The sequence shown here is derived from an EMBL/GenBank/DDBJ whole genome shotgun (WGS) entry which is preliminary data.</text>
</comment>
<feature type="non-terminal residue" evidence="7">
    <location>
        <position position="155"/>
    </location>
</feature>
<dbReference type="PANTHER" id="PTHR38480:SF1">
    <property type="entry name" value="SLR0254 PROTEIN"/>
    <property type="match status" value="1"/>
</dbReference>
<accession>F3FI11</accession>
<keyword evidence="4 5" id="KW-0472">Membrane</keyword>
<dbReference type="GO" id="GO:0016020">
    <property type="term" value="C:membrane"/>
    <property type="evidence" value="ECO:0007669"/>
    <property type="project" value="UniProtKB-SubCell"/>
</dbReference>
<evidence type="ECO:0000259" key="6">
    <source>
        <dbReference type="Pfam" id="PF06271"/>
    </source>
</evidence>
<dbReference type="PANTHER" id="PTHR38480">
    <property type="entry name" value="SLR0254 PROTEIN"/>
    <property type="match status" value="1"/>
</dbReference>
<sequence length="155" mass="17132">MLPTPLDTRIEIETPEGIDMLLRPAGLVSRALAFGIDFAIRAALLGVFFVLLQLFDKLGMGLAALVFFLVNWWYMVLFEVLNQGRTPGKRLLGLRVVHDDGTPIDWSSSLIRNLLRFVDMLPLGYGLGAITCLNHPLFKRLGDLAAGNAGDLQRP</sequence>
<evidence type="ECO:0000256" key="4">
    <source>
        <dbReference type="ARBA" id="ARBA00023136"/>
    </source>
</evidence>
<evidence type="ECO:0000256" key="5">
    <source>
        <dbReference type="SAM" id="Phobius"/>
    </source>
</evidence>
<keyword evidence="3 5" id="KW-1133">Transmembrane helix</keyword>
<keyword evidence="2 5" id="KW-0812">Transmembrane</keyword>
<evidence type="ECO:0000313" key="8">
    <source>
        <dbReference type="Proteomes" id="UP000004471"/>
    </source>
</evidence>
<name>F3FI11_PSESX</name>
<dbReference type="InterPro" id="IPR010432">
    <property type="entry name" value="RDD"/>
</dbReference>
<evidence type="ECO:0000256" key="3">
    <source>
        <dbReference type="ARBA" id="ARBA00022989"/>
    </source>
</evidence>
<organism evidence="7 8">
    <name type="scientific">Pseudomonas syringae pv. japonica str. M301072</name>
    <dbReference type="NCBI Taxonomy" id="629262"/>
    <lineage>
        <taxon>Bacteria</taxon>
        <taxon>Pseudomonadati</taxon>
        <taxon>Pseudomonadota</taxon>
        <taxon>Gammaproteobacteria</taxon>
        <taxon>Pseudomonadales</taxon>
        <taxon>Pseudomonadaceae</taxon>
        <taxon>Pseudomonas</taxon>
        <taxon>Pseudomonas syringae</taxon>
    </lineage>
</organism>
<feature type="transmembrane region" description="Helical" evidence="5">
    <location>
        <begin position="58"/>
        <end position="81"/>
    </location>
</feature>
<feature type="domain" description="RDD" evidence="6">
    <location>
        <begin position="25"/>
        <end position="146"/>
    </location>
</feature>
<evidence type="ECO:0000313" key="7">
    <source>
        <dbReference type="EMBL" id="EGH29847.1"/>
    </source>
</evidence>
<dbReference type="AlphaFoldDB" id="F3FI11"/>
<dbReference type="Proteomes" id="UP000004471">
    <property type="component" value="Unassembled WGS sequence"/>
</dbReference>